<accession>A0A544T5M7</accession>
<evidence type="ECO:0000256" key="2">
    <source>
        <dbReference type="ARBA" id="ARBA00022448"/>
    </source>
</evidence>
<dbReference type="GO" id="GO:0005886">
    <property type="term" value="C:plasma membrane"/>
    <property type="evidence" value="ECO:0007669"/>
    <property type="project" value="UniProtKB-SubCell"/>
</dbReference>
<evidence type="ECO:0000256" key="6">
    <source>
        <dbReference type="ARBA" id="ARBA00022989"/>
    </source>
</evidence>
<evidence type="ECO:0000256" key="7">
    <source>
        <dbReference type="ARBA" id="ARBA00023136"/>
    </source>
</evidence>
<sequence length="161" mass="18297">MKYFTWIVRTITNLTKWISFFMLIILVPLVTFFSISRSFGVPILGDIELVQFSMVVLIMGSLAYTEATNSHISIGLLVDKFPAKVQIVLDFIAQLCTIVFAFIVCWAFTTKINLTQMSDMLNISFVPFKIFLVICFIGWALEALLKFIGIVANYRTAEKSE</sequence>
<keyword evidence="7 9" id="KW-0472">Membrane</keyword>
<comment type="subcellular location">
    <subcellularLocation>
        <location evidence="1">Cell inner membrane</location>
        <topology evidence="1">Multi-pass membrane protein</topology>
    </subcellularLocation>
</comment>
<evidence type="ECO:0000256" key="3">
    <source>
        <dbReference type="ARBA" id="ARBA00022475"/>
    </source>
</evidence>
<protein>
    <submittedName>
        <fullName evidence="11">TRAP transporter small permease</fullName>
    </submittedName>
</protein>
<dbReference type="InterPro" id="IPR007387">
    <property type="entry name" value="TRAP_DctQ"/>
</dbReference>
<evidence type="ECO:0000256" key="9">
    <source>
        <dbReference type="SAM" id="Phobius"/>
    </source>
</evidence>
<feature type="transmembrane region" description="Helical" evidence="9">
    <location>
        <begin position="85"/>
        <end position="109"/>
    </location>
</feature>
<evidence type="ECO:0000313" key="12">
    <source>
        <dbReference type="Proteomes" id="UP000318937"/>
    </source>
</evidence>
<comment type="similarity">
    <text evidence="8">Belongs to the TRAP transporter small permease family.</text>
</comment>
<keyword evidence="4" id="KW-0997">Cell inner membrane</keyword>
<feature type="transmembrane region" description="Helical" evidence="9">
    <location>
        <begin position="17"/>
        <end position="35"/>
    </location>
</feature>
<dbReference type="AlphaFoldDB" id="A0A544T5M7"/>
<name>A0A544T5M7_9BACI</name>
<reference evidence="11 12" key="1">
    <citation type="submission" date="2019-05" db="EMBL/GenBank/DDBJ databases">
        <title>Psychrobacillus vulpis sp. nov., a new species isolated from feces of a red fox that inhabits in The Tablas de Daimiel Natural Park, Albacete, Spain.</title>
        <authorList>
            <person name="Rodriguez M."/>
            <person name="Reina J.C."/>
            <person name="Bejar V."/>
            <person name="Llamas I."/>
        </authorList>
    </citation>
    <scope>NUCLEOTIDE SEQUENCE [LARGE SCALE GENOMIC DNA]</scope>
    <source>
        <strain evidence="11 12">NHI-2</strain>
    </source>
</reference>
<evidence type="ECO:0000256" key="8">
    <source>
        <dbReference type="ARBA" id="ARBA00038436"/>
    </source>
</evidence>
<organism evidence="11 12">
    <name type="scientific">Psychrobacillus soli</name>
    <dbReference type="NCBI Taxonomy" id="1543965"/>
    <lineage>
        <taxon>Bacteria</taxon>
        <taxon>Bacillati</taxon>
        <taxon>Bacillota</taxon>
        <taxon>Bacilli</taxon>
        <taxon>Bacillales</taxon>
        <taxon>Bacillaceae</taxon>
        <taxon>Psychrobacillus</taxon>
    </lineage>
</organism>
<dbReference type="PANTHER" id="PTHR35011:SF2">
    <property type="entry name" value="2,3-DIKETO-L-GULONATE TRAP TRANSPORTER SMALL PERMEASE PROTEIN YIAM"/>
    <property type="match status" value="1"/>
</dbReference>
<dbReference type="PANTHER" id="PTHR35011">
    <property type="entry name" value="2,3-DIKETO-L-GULONATE TRAP TRANSPORTER SMALL PERMEASE PROTEIN YIAM"/>
    <property type="match status" value="1"/>
</dbReference>
<keyword evidence="12" id="KW-1185">Reference proteome</keyword>
<evidence type="ECO:0000256" key="4">
    <source>
        <dbReference type="ARBA" id="ARBA00022519"/>
    </source>
</evidence>
<dbReference type="InterPro" id="IPR055348">
    <property type="entry name" value="DctQ"/>
</dbReference>
<gene>
    <name evidence="11" type="ORF">FG383_13390</name>
</gene>
<keyword evidence="3" id="KW-1003">Cell membrane</keyword>
<evidence type="ECO:0000256" key="5">
    <source>
        <dbReference type="ARBA" id="ARBA00022692"/>
    </source>
</evidence>
<dbReference type="OrthoDB" id="2883568at2"/>
<dbReference type="Proteomes" id="UP000318937">
    <property type="component" value="Unassembled WGS sequence"/>
</dbReference>
<evidence type="ECO:0000259" key="10">
    <source>
        <dbReference type="Pfam" id="PF04290"/>
    </source>
</evidence>
<comment type="caution">
    <text evidence="11">The sequence shown here is derived from an EMBL/GenBank/DDBJ whole genome shotgun (WGS) entry which is preliminary data.</text>
</comment>
<keyword evidence="5 9" id="KW-0812">Transmembrane</keyword>
<proteinExistence type="inferred from homology"/>
<dbReference type="GO" id="GO:0015740">
    <property type="term" value="P:C4-dicarboxylate transport"/>
    <property type="evidence" value="ECO:0007669"/>
    <property type="project" value="TreeGrafter"/>
</dbReference>
<feature type="transmembrane region" description="Helical" evidence="9">
    <location>
        <begin position="47"/>
        <end position="65"/>
    </location>
</feature>
<dbReference type="EMBL" id="VDGG01000027">
    <property type="protein sequence ID" value="TQR12735.1"/>
    <property type="molecule type" value="Genomic_DNA"/>
</dbReference>
<keyword evidence="2" id="KW-0813">Transport</keyword>
<evidence type="ECO:0000313" key="11">
    <source>
        <dbReference type="EMBL" id="TQR12735.1"/>
    </source>
</evidence>
<dbReference type="Pfam" id="PF04290">
    <property type="entry name" value="DctQ"/>
    <property type="match status" value="1"/>
</dbReference>
<dbReference type="GO" id="GO:0022857">
    <property type="term" value="F:transmembrane transporter activity"/>
    <property type="evidence" value="ECO:0007669"/>
    <property type="project" value="TreeGrafter"/>
</dbReference>
<feature type="domain" description="Tripartite ATP-independent periplasmic transporters DctQ component" evidence="10">
    <location>
        <begin position="30"/>
        <end position="150"/>
    </location>
</feature>
<feature type="transmembrane region" description="Helical" evidence="9">
    <location>
        <begin position="130"/>
        <end position="152"/>
    </location>
</feature>
<dbReference type="RefSeq" id="WP_142607898.1">
    <property type="nucleotide sequence ID" value="NZ_VDGG01000027.1"/>
</dbReference>
<keyword evidence="6 9" id="KW-1133">Transmembrane helix</keyword>
<evidence type="ECO:0000256" key="1">
    <source>
        <dbReference type="ARBA" id="ARBA00004429"/>
    </source>
</evidence>